<name>W6UD42_ECHGR</name>
<evidence type="ECO:0000256" key="1">
    <source>
        <dbReference type="SAM" id="MobiDB-lite"/>
    </source>
</evidence>
<evidence type="ECO:0000313" key="3">
    <source>
        <dbReference type="Proteomes" id="UP000019149"/>
    </source>
</evidence>
<gene>
    <name evidence="2" type="ORF">EGR_06382</name>
</gene>
<evidence type="ECO:0000313" key="2">
    <source>
        <dbReference type="EMBL" id="EUB58711.1"/>
    </source>
</evidence>
<dbReference type="CTD" id="36342097"/>
<dbReference type="EMBL" id="APAU02000056">
    <property type="protein sequence ID" value="EUB58711.1"/>
    <property type="molecule type" value="Genomic_DNA"/>
</dbReference>
<dbReference type="Proteomes" id="UP000019149">
    <property type="component" value="Unassembled WGS sequence"/>
</dbReference>
<dbReference type="GeneID" id="36342097"/>
<dbReference type="RefSeq" id="XP_024349907.1">
    <property type="nucleotide sequence ID" value="XM_024495631.1"/>
</dbReference>
<accession>W6UD42</accession>
<comment type="caution">
    <text evidence="2">The sequence shown here is derived from an EMBL/GenBank/DDBJ whole genome shotgun (WGS) entry which is preliminary data.</text>
</comment>
<keyword evidence="3" id="KW-1185">Reference proteome</keyword>
<feature type="region of interest" description="Disordered" evidence="1">
    <location>
        <begin position="38"/>
        <end position="57"/>
    </location>
</feature>
<organism evidence="2 3">
    <name type="scientific">Echinococcus granulosus</name>
    <name type="common">Hydatid tapeworm</name>
    <dbReference type="NCBI Taxonomy" id="6210"/>
    <lineage>
        <taxon>Eukaryota</taxon>
        <taxon>Metazoa</taxon>
        <taxon>Spiralia</taxon>
        <taxon>Lophotrochozoa</taxon>
        <taxon>Platyhelminthes</taxon>
        <taxon>Cestoda</taxon>
        <taxon>Eucestoda</taxon>
        <taxon>Cyclophyllidea</taxon>
        <taxon>Taeniidae</taxon>
        <taxon>Echinococcus</taxon>
        <taxon>Echinococcus granulosus group</taxon>
    </lineage>
</organism>
<reference evidence="2 3" key="1">
    <citation type="journal article" date="2013" name="Nat. Genet.">
        <title>The genome of the hydatid tapeworm Echinococcus granulosus.</title>
        <authorList>
            <person name="Zheng H."/>
            <person name="Zhang W."/>
            <person name="Zhang L."/>
            <person name="Zhang Z."/>
            <person name="Li J."/>
            <person name="Lu G."/>
            <person name="Zhu Y."/>
            <person name="Wang Y."/>
            <person name="Huang Y."/>
            <person name="Liu J."/>
            <person name="Kang H."/>
            <person name="Chen J."/>
            <person name="Wang L."/>
            <person name="Chen A."/>
            <person name="Yu S."/>
            <person name="Gao Z."/>
            <person name="Jin L."/>
            <person name="Gu W."/>
            <person name="Wang Z."/>
            <person name="Zhao L."/>
            <person name="Shi B."/>
            <person name="Wen H."/>
            <person name="Lin R."/>
            <person name="Jones M.K."/>
            <person name="Brejova B."/>
            <person name="Vinar T."/>
            <person name="Zhao G."/>
            <person name="McManus D.P."/>
            <person name="Chen Z."/>
            <person name="Zhou Y."/>
            <person name="Wang S."/>
        </authorList>
    </citation>
    <scope>NUCLEOTIDE SEQUENCE [LARGE SCALE GENOMIC DNA]</scope>
</reference>
<protein>
    <submittedName>
        <fullName evidence="2">Uncharacterized protein</fullName>
    </submittedName>
</protein>
<proteinExistence type="predicted"/>
<dbReference type="KEGG" id="egl:EGR_06382"/>
<dbReference type="AlphaFoldDB" id="W6UD42"/>
<sequence length="139" mass="15563">MAFWQIHDFHVGGGHLLQLFPPVTSCLFQNNQMVPPLGRNSRVAPAKTRRGPQAQVLRHGTRDETCVHSLARHLIEGGAWFKEDRPKAINNCCNTSRERSAKVRYRAVNGTYMKVSMKSARDTFSYAALGAGLNPDRTL</sequence>